<accession>A0ABW1JXS8</accession>
<dbReference type="EMBL" id="JBHSQN010000015">
    <property type="protein sequence ID" value="MFC6014065.1"/>
    <property type="molecule type" value="Genomic_DNA"/>
</dbReference>
<proteinExistence type="predicted"/>
<feature type="transmembrane region" description="Helical" evidence="1">
    <location>
        <begin position="67"/>
        <end position="88"/>
    </location>
</feature>
<feature type="transmembrane region" description="Helical" evidence="1">
    <location>
        <begin position="6"/>
        <end position="25"/>
    </location>
</feature>
<dbReference type="Proteomes" id="UP001596223">
    <property type="component" value="Unassembled WGS sequence"/>
</dbReference>
<gene>
    <name evidence="2" type="ORF">ACFP3H_23665</name>
</gene>
<evidence type="ECO:0000313" key="2">
    <source>
        <dbReference type="EMBL" id="MFC6014065.1"/>
    </source>
</evidence>
<sequence>MHATDSAVQLLGISPIIAAGAGYSAQTRIAGIRHKPYAAVLARFAAALLWGCGGVATLTAIGVSASVTVPLALTVFAVVMLALALAFAGGMFRPRETAVNP</sequence>
<comment type="caution">
    <text evidence="2">The sequence shown here is derived from an EMBL/GenBank/DDBJ whole genome shotgun (WGS) entry which is preliminary data.</text>
</comment>
<keyword evidence="1" id="KW-0472">Membrane</keyword>
<reference evidence="3" key="1">
    <citation type="journal article" date="2019" name="Int. J. Syst. Evol. Microbiol.">
        <title>The Global Catalogue of Microorganisms (GCM) 10K type strain sequencing project: providing services to taxonomists for standard genome sequencing and annotation.</title>
        <authorList>
            <consortium name="The Broad Institute Genomics Platform"/>
            <consortium name="The Broad Institute Genome Sequencing Center for Infectious Disease"/>
            <person name="Wu L."/>
            <person name="Ma J."/>
        </authorList>
    </citation>
    <scope>NUCLEOTIDE SEQUENCE [LARGE SCALE GENOMIC DNA]</scope>
    <source>
        <strain evidence="3">CCUG 36956</strain>
    </source>
</reference>
<keyword evidence="1" id="KW-0812">Transmembrane</keyword>
<feature type="transmembrane region" description="Helical" evidence="1">
    <location>
        <begin position="37"/>
        <end position="61"/>
    </location>
</feature>
<keyword evidence="3" id="KW-1185">Reference proteome</keyword>
<dbReference type="RefSeq" id="WP_378609261.1">
    <property type="nucleotide sequence ID" value="NZ_JBHSQN010000015.1"/>
</dbReference>
<protein>
    <submittedName>
        <fullName evidence="2">Uncharacterized protein</fullName>
    </submittedName>
</protein>
<evidence type="ECO:0000313" key="3">
    <source>
        <dbReference type="Proteomes" id="UP001596223"/>
    </source>
</evidence>
<organism evidence="2 3">
    <name type="scientific">Nocardia lasii</name>
    <dbReference type="NCBI Taxonomy" id="1616107"/>
    <lineage>
        <taxon>Bacteria</taxon>
        <taxon>Bacillati</taxon>
        <taxon>Actinomycetota</taxon>
        <taxon>Actinomycetes</taxon>
        <taxon>Mycobacteriales</taxon>
        <taxon>Nocardiaceae</taxon>
        <taxon>Nocardia</taxon>
    </lineage>
</organism>
<name>A0ABW1JXS8_9NOCA</name>
<evidence type="ECO:0000256" key="1">
    <source>
        <dbReference type="SAM" id="Phobius"/>
    </source>
</evidence>
<keyword evidence="1" id="KW-1133">Transmembrane helix</keyword>